<dbReference type="EMBL" id="QVFD01000003">
    <property type="protein sequence ID" value="RGC49415.1"/>
    <property type="molecule type" value="Genomic_DNA"/>
</dbReference>
<dbReference type="OrthoDB" id="1762345at2"/>
<gene>
    <name evidence="1" type="ORF">DW747_04510</name>
</gene>
<name>A0A3E2XNY1_9FIRM</name>
<organism evidence="1 2">
    <name type="scientific">Coprococcus catus</name>
    <dbReference type="NCBI Taxonomy" id="116085"/>
    <lineage>
        <taxon>Bacteria</taxon>
        <taxon>Bacillati</taxon>
        <taxon>Bacillota</taxon>
        <taxon>Clostridia</taxon>
        <taxon>Lachnospirales</taxon>
        <taxon>Lachnospiraceae</taxon>
        <taxon>Coprococcus</taxon>
    </lineage>
</organism>
<keyword evidence="2" id="KW-1185">Reference proteome</keyword>
<protein>
    <submittedName>
        <fullName evidence="1">Uncharacterized protein</fullName>
    </submittedName>
</protein>
<evidence type="ECO:0000313" key="2">
    <source>
        <dbReference type="Proteomes" id="UP000261231"/>
    </source>
</evidence>
<evidence type="ECO:0000313" key="1">
    <source>
        <dbReference type="EMBL" id="RGC49415.1"/>
    </source>
</evidence>
<proteinExistence type="predicted"/>
<comment type="caution">
    <text evidence="1">The sequence shown here is derived from an EMBL/GenBank/DDBJ whole genome shotgun (WGS) entry which is preliminary data.</text>
</comment>
<reference evidence="1 2" key="1">
    <citation type="submission" date="2018-08" db="EMBL/GenBank/DDBJ databases">
        <title>A genome reference for cultivated species of the human gut microbiota.</title>
        <authorList>
            <person name="Zou Y."/>
            <person name="Xue W."/>
            <person name="Luo G."/>
        </authorList>
    </citation>
    <scope>NUCLEOTIDE SEQUENCE [LARGE SCALE GENOMIC DNA]</scope>
    <source>
        <strain evidence="1 2">AM28-39</strain>
    </source>
</reference>
<dbReference type="AlphaFoldDB" id="A0A3E2XNY1"/>
<dbReference type="Proteomes" id="UP000261231">
    <property type="component" value="Unassembled WGS sequence"/>
</dbReference>
<sequence>MYEDTNLVTDAINAILNSNILGMLYNNTSFDGESGEKWMLPIVNKLTGGILLYQEPLEERVDNLYAPFSNPLIGYASSDANNTTDVRRGSRNLTESKRIDGGYKFVWDFATSQANGTISAIALTNRIAGIGQENGNNYLVRIGQYASQNNAYSDESYRPNKRTYIKDGYRLEMITRNNSKTALLKKVPEEYLHAGLVENLISQKAFDASETTEIDLGHYPYWIHRTGSPSKGEYDCPNEDNANIRSHIFHGADGCWYGIARKTNQKYSYTYRDTEQFDHVSYEFYMDKIENGKCTSQKISVPSGVSDFYSIGMSGKWLMCVSSDSSKLYRLDTTNVANLERVTDYTYNSSNEYSYIVDDDMVINGWYFEDGKPAQKIGSIGYQSYCAWGVSQMARYKTYMIKEWVYSYNGYRSYKDLYLYTPYLATINNLDTPVIKTADKTMKITYTLTETKE</sequence>
<accession>A0A3E2XNY1</accession>